<dbReference type="Proteomes" id="UP001152467">
    <property type="component" value="Unassembled WGS sequence"/>
</dbReference>
<dbReference type="EC" id="3.5.1.128" evidence="3"/>
<name>A0A9W4R1W4_9GAMM</name>
<organism evidence="3 4">
    <name type="scientific">Pseudoalteromonas holothuriae</name>
    <dbReference type="NCBI Taxonomy" id="2963714"/>
    <lineage>
        <taxon>Bacteria</taxon>
        <taxon>Pseudomonadati</taxon>
        <taxon>Pseudomonadota</taxon>
        <taxon>Gammaproteobacteria</taxon>
        <taxon>Alteromonadales</taxon>
        <taxon>Pseudoalteromonadaceae</taxon>
        <taxon>Pseudoalteromonas</taxon>
    </lineage>
</organism>
<dbReference type="PANTHER" id="PTHR23088:SF27">
    <property type="entry name" value="DEAMINATED GLUTATHIONE AMIDASE"/>
    <property type="match status" value="1"/>
</dbReference>
<keyword evidence="4" id="KW-1185">Reference proteome</keyword>
<evidence type="ECO:0000313" key="3">
    <source>
        <dbReference type="EMBL" id="CAH9063254.1"/>
    </source>
</evidence>
<gene>
    <name evidence="3" type="primary">nit1</name>
    <name evidence="3" type="ORF">PSECIP111854_03187</name>
</gene>
<dbReference type="PANTHER" id="PTHR23088">
    <property type="entry name" value="NITRILASE-RELATED"/>
    <property type="match status" value="1"/>
</dbReference>
<dbReference type="RefSeq" id="WP_261626811.1">
    <property type="nucleotide sequence ID" value="NZ_CAMAPC010000015.1"/>
</dbReference>
<dbReference type="PROSITE" id="PS50263">
    <property type="entry name" value="CN_HYDROLASE"/>
    <property type="match status" value="1"/>
</dbReference>
<dbReference type="AlphaFoldDB" id="A0A9W4R1W4"/>
<evidence type="ECO:0000313" key="4">
    <source>
        <dbReference type="Proteomes" id="UP001152467"/>
    </source>
</evidence>
<keyword evidence="1 3" id="KW-0378">Hydrolase</keyword>
<feature type="domain" description="CN hydrolase" evidence="2">
    <location>
        <begin position="3"/>
        <end position="250"/>
    </location>
</feature>
<dbReference type="InterPro" id="IPR036526">
    <property type="entry name" value="C-N_Hydrolase_sf"/>
</dbReference>
<dbReference type="InterPro" id="IPR045254">
    <property type="entry name" value="Nit1/2_C-N_Hydrolase"/>
</dbReference>
<dbReference type="EMBL" id="CAMAPC010000015">
    <property type="protein sequence ID" value="CAH9063254.1"/>
    <property type="molecule type" value="Genomic_DNA"/>
</dbReference>
<dbReference type="GO" id="GO:0110050">
    <property type="term" value="F:deaminated glutathione amidase activity"/>
    <property type="evidence" value="ECO:0007669"/>
    <property type="project" value="UniProtKB-EC"/>
</dbReference>
<proteinExistence type="predicted"/>
<accession>A0A9W4R1W4</accession>
<reference evidence="3" key="1">
    <citation type="submission" date="2022-07" db="EMBL/GenBank/DDBJ databases">
        <authorList>
            <person name="Criscuolo A."/>
        </authorList>
    </citation>
    <scope>NUCLEOTIDE SEQUENCE</scope>
    <source>
        <strain evidence="3">CIP111854</strain>
    </source>
</reference>
<dbReference type="Gene3D" id="3.60.110.10">
    <property type="entry name" value="Carbon-nitrogen hydrolase"/>
    <property type="match status" value="1"/>
</dbReference>
<dbReference type="CDD" id="cd07572">
    <property type="entry name" value="nit"/>
    <property type="match status" value="1"/>
</dbReference>
<evidence type="ECO:0000259" key="2">
    <source>
        <dbReference type="PROSITE" id="PS50263"/>
    </source>
</evidence>
<dbReference type="InterPro" id="IPR003010">
    <property type="entry name" value="C-N_Hydrolase"/>
</dbReference>
<sequence>MSIPHVIAVQMCSTMDPEHNFLQLKQWLQQCDIDQPTLVCLPETWLAFNKTGEQSLALSKNHEYWLDKLAQLCQDFKIWLAAGTMAVIGEQKKYYAASFLLDDTGDVVARYNKIHLFDADVADGSSGYRESKFTVAGSEVVVIDSPFGKIGLSVCYDLRFCGLYQAMRKLGAELLLVPSAFTTVTGKAHWMPLLQARAIENQCYVIAAAQSGTHENGRKTHGHSLILSPWGEVIADAQQRLGVISARIDLAQLYKFRTDMPVQVHNRFKSEFYE</sequence>
<evidence type="ECO:0000256" key="1">
    <source>
        <dbReference type="ARBA" id="ARBA00022801"/>
    </source>
</evidence>
<comment type="caution">
    <text evidence="3">The sequence shown here is derived from an EMBL/GenBank/DDBJ whole genome shotgun (WGS) entry which is preliminary data.</text>
</comment>
<dbReference type="Pfam" id="PF00795">
    <property type="entry name" value="CN_hydrolase"/>
    <property type="match status" value="1"/>
</dbReference>
<protein>
    <submittedName>
        <fullName evidence="3">Deaminated glutathione amidase</fullName>
        <ecNumber evidence="3">3.5.1.128</ecNumber>
    </submittedName>
</protein>
<dbReference type="SUPFAM" id="SSF56317">
    <property type="entry name" value="Carbon-nitrogen hydrolase"/>
    <property type="match status" value="1"/>
</dbReference>